<evidence type="ECO:0000256" key="1">
    <source>
        <dbReference type="SAM" id="Coils"/>
    </source>
</evidence>
<dbReference type="OrthoDB" id="9813383at2"/>
<feature type="coiled-coil region" evidence="1">
    <location>
        <begin position="68"/>
        <end position="95"/>
    </location>
</feature>
<keyword evidence="3" id="KW-1185">Reference proteome</keyword>
<evidence type="ECO:0000313" key="3">
    <source>
        <dbReference type="Proteomes" id="UP000188276"/>
    </source>
</evidence>
<reference evidence="3" key="1">
    <citation type="submission" date="2017-02" db="EMBL/GenBank/DDBJ databases">
        <authorList>
            <person name="Rodrigo-Torres L."/>
            <person name="Arahal R.D."/>
            <person name="Lucena T."/>
        </authorList>
    </citation>
    <scope>NUCLEOTIDE SEQUENCE [LARGE SCALE GENOMIC DNA]</scope>
    <source>
        <strain evidence="3">CECT 7878</strain>
    </source>
</reference>
<proteinExistence type="predicted"/>
<dbReference type="EMBL" id="FULE01000036">
    <property type="protein sequence ID" value="SJN58176.1"/>
    <property type="molecule type" value="Genomic_DNA"/>
</dbReference>
<organism evidence="2 3">
    <name type="scientific">Vibrio ruber (strain DSM 16370 / JCM 11486 / BCRC 17186 / CECT 7878 / LMG 23124 / VR1)</name>
    <dbReference type="NCBI Taxonomy" id="1123498"/>
    <lineage>
        <taxon>Bacteria</taxon>
        <taxon>Pseudomonadati</taxon>
        <taxon>Pseudomonadota</taxon>
        <taxon>Gammaproteobacteria</taxon>
        <taxon>Vibrionales</taxon>
        <taxon>Vibrionaceae</taxon>
        <taxon>Vibrio</taxon>
    </lineage>
</organism>
<gene>
    <name evidence="2" type="ORF">VR7878_02692</name>
</gene>
<dbReference type="STRING" id="1123498.VR7878_02692"/>
<name>A0A1R4LNI9_VIBR1</name>
<sequence length="518" mass="56986">MCNPVIDRIIEDLSNQVRMQHMGGKRKDGRSNRTEISAVNLLGQLKPLLKQKLTLCQQAISKQNLCDLRNSQRQIDSIQSKLLALQLRYETAQQLKQLCNAISRELLCDVLVSQRDGSRFGYLTGLSGGENGGLATRTKQGFSVFSTHNANVIMIPITGIADADRLGVPTDVAQAATALATLVQNNFNTGLDDLNLCGHLNGISQEVYEHTNQVDVYGLVHELGMYDYAMTIMAAYKSLFIPPSGMGHLPPFFIDRQTWEPYHDEQVGLASRSLIVDETGHSHSTRVRINLNELKETLVDFALLVAALDQGKPVYGSCQGAHVGWLLVGGEMVKWNKYIFTNGLTDNDQSQLQELPNQTVINDPQLNPGANTDPQAGKVTKTLDIDSYGSDEKVVLSYGDSELTAETDFAHATVMIHDDTRQLLLEGVRVLKMHPLHTVAQDLLLNPLNKANNGSNPVSTIAKDTALRTAATAVEQFSYNTLTGTQSHPFKHIHDENSLKFVSKALGNLGVKLYKLVD</sequence>
<keyword evidence="1" id="KW-0175">Coiled coil</keyword>
<accession>A0A1R4LNI9</accession>
<dbReference type="Proteomes" id="UP000188276">
    <property type="component" value="Unassembled WGS sequence"/>
</dbReference>
<protein>
    <submittedName>
        <fullName evidence="2">Uncharacterized protein</fullName>
    </submittedName>
</protein>
<evidence type="ECO:0000313" key="2">
    <source>
        <dbReference type="EMBL" id="SJN58176.1"/>
    </source>
</evidence>
<dbReference type="RefSeq" id="WP_077336643.1">
    <property type="nucleotide sequence ID" value="NZ_FULE01000036.1"/>
</dbReference>
<dbReference type="AlphaFoldDB" id="A0A1R4LNI9"/>